<dbReference type="PANTHER" id="PTHR34075:SF5">
    <property type="entry name" value="BLR3430 PROTEIN"/>
    <property type="match status" value="1"/>
</dbReference>
<dbReference type="PANTHER" id="PTHR34075">
    <property type="entry name" value="BLR3430 PROTEIN"/>
    <property type="match status" value="1"/>
</dbReference>
<gene>
    <name evidence="2" type="ORF">CEY11_13185</name>
</gene>
<dbReference type="AlphaFoldDB" id="A0A225MCY3"/>
<comment type="caution">
    <text evidence="2">The sequence shown here is derived from an EMBL/GenBank/DDBJ whole genome shotgun (WGS) entry which is preliminary data.</text>
</comment>
<reference evidence="3" key="1">
    <citation type="submission" date="2017-06" db="EMBL/GenBank/DDBJ databases">
        <title>Herbaspirillum phytohormonus sp. nov., isolated from the root nodule of Robinia pseudoacacia in lead-zinc mine.</title>
        <authorList>
            <person name="Fan M."/>
            <person name="Lin Y."/>
        </authorList>
    </citation>
    <scope>NUCLEOTIDE SEQUENCE [LARGE SCALE GENOMIC DNA]</scope>
    <source>
        <strain evidence="3">SC-089</strain>
    </source>
</reference>
<dbReference type="GO" id="GO:0003677">
    <property type="term" value="F:DNA binding"/>
    <property type="evidence" value="ECO:0007669"/>
    <property type="project" value="UniProtKB-KW"/>
</dbReference>
<dbReference type="Pfam" id="PF01796">
    <property type="entry name" value="OB_ChsH2_C"/>
    <property type="match status" value="1"/>
</dbReference>
<name>A0A225MCY3_9BURK</name>
<dbReference type="InterPro" id="IPR012340">
    <property type="entry name" value="NA-bd_OB-fold"/>
</dbReference>
<feature type="domain" description="ChsH2 C-terminal OB-fold" evidence="1">
    <location>
        <begin position="52"/>
        <end position="112"/>
    </location>
</feature>
<dbReference type="SUPFAM" id="SSF50249">
    <property type="entry name" value="Nucleic acid-binding proteins"/>
    <property type="match status" value="1"/>
</dbReference>
<dbReference type="OrthoDB" id="5514845at2"/>
<dbReference type="InterPro" id="IPR052513">
    <property type="entry name" value="Thioester_dehydratase-like"/>
</dbReference>
<keyword evidence="2" id="KW-0238">DNA-binding</keyword>
<dbReference type="RefSeq" id="WP_088603868.1">
    <property type="nucleotide sequence ID" value="NZ_NJIH01000007.1"/>
</dbReference>
<accession>A0A225MCY3</accession>
<evidence type="ECO:0000259" key="1">
    <source>
        <dbReference type="Pfam" id="PF01796"/>
    </source>
</evidence>
<dbReference type="EMBL" id="NJIH01000007">
    <property type="protein sequence ID" value="OWT59137.1"/>
    <property type="molecule type" value="Genomic_DNA"/>
</dbReference>
<proteinExistence type="predicted"/>
<protein>
    <submittedName>
        <fullName evidence="2">DNA-binding protein</fullName>
    </submittedName>
</protein>
<organism evidence="2 3">
    <name type="scientific">Candidimonas nitroreducens</name>
    <dbReference type="NCBI Taxonomy" id="683354"/>
    <lineage>
        <taxon>Bacteria</taxon>
        <taxon>Pseudomonadati</taxon>
        <taxon>Pseudomonadota</taxon>
        <taxon>Betaproteobacteria</taxon>
        <taxon>Burkholderiales</taxon>
        <taxon>Alcaligenaceae</taxon>
        <taxon>Candidimonas</taxon>
    </lineage>
</organism>
<dbReference type="InterPro" id="IPR002878">
    <property type="entry name" value="ChsH2_C"/>
</dbReference>
<evidence type="ECO:0000313" key="2">
    <source>
        <dbReference type="EMBL" id="OWT59137.1"/>
    </source>
</evidence>
<evidence type="ECO:0000313" key="3">
    <source>
        <dbReference type="Proteomes" id="UP000214603"/>
    </source>
</evidence>
<keyword evidence="3" id="KW-1185">Reference proteome</keyword>
<sequence>MGEDEHTMAPAAYFKHMLRRGHFMIQRCSVTGNGVFYPRVISPYSGKSTLEWIEASGTGTVYSTTVVHRKPERGGNYNLALIDLDEGGRMMSRVEDIDPAEVRIGMRVRADIVEQGGEPVVVFRQAVALSDNDTRSNM</sequence>
<dbReference type="Proteomes" id="UP000214603">
    <property type="component" value="Unassembled WGS sequence"/>
</dbReference>